<gene>
    <name evidence="2" type="ORF">KY290_008825</name>
</gene>
<evidence type="ECO:0000313" key="3">
    <source>
        <dbReference type="Proteomes" id="UP000826656"/>
    </source>
</evidence>
<name>A0ABQ7W9M3_SOLTU</name>
<dbReference type="Pfam" id="PF03372">
    <property type="entry name" value="Exo_endo_phos"/>
    <property type="match status" value="1"/>
</dbReference>
<protein>
    <recommendedName>
        <fullName evidence="1">Endonuclease/exonuclease/phosphatase domain-containing protein</fullName>
    </recommendedName>
</protein>
<dbReference type="InterPro" id="IPR036691">
    <property type="entry name" value="Endo/exonu/phosph_ase_sf"/>
</dbReference>
<dbReference type="PANTHER" id="PTHR33710:SF23">
    <property type="entry name" value="NON-LTR RETROELEMENT REVERSE TRANSCRIPTASE"/>
    <property type="match status" value="1"/>
</dbReference>
<proteinExistence type="predicted"/>
<evidence type="ECO:0000313" key="2">
    <source>
        <dbReference type="EMBL" id="KAH0777414.1"/>
    </source>
</evidence>
<feature type="domain" description="Endonuclease/exonuclease/phosphatase" evidence="1">
    <location>
        <begin position="69"/>
        <end position="187"/>
    </location>
</feature>
<dbReference type="Gene3D" id="3.60.10.10">
    <property type="entry name" value="Endonuclease/exonuclease/phosphatase"/>
    <property type="match status" value="1"/>
</dbReference>
<sequence length="300" mass="35424">MEPFEDRQELEEYRKKLDMKHAVVNINGKIWAFIDELMEYTIERDEEQVLTIKVQNQGLDIEVSISLVYAKCTQSERLQLWDSLEDLSNNIIIPWLVGGDFNVIRDEEEKLGGRPVTNGEVVDFNHCINVCNLEDQGFKGIKYTWWNGRTDEDYIFKRLDRVLCNEKMHNTFPGIEIEHLVRSGSDHTPLLITQKTSSEKVKRPFKFLNFWIKEKSFMELVNQQWKADFEGDPFILFHHKLKRVKKALSQWSKETFGNIFQEIITLEEVIKVNETQFELDPSGTNREKLHKSQAELRKQL</sequence>
<keyword evidence="3" id="KW-1185">Reference proteome</keyword>
<organism evidence="2 3">
    <name type="scientific">Solanum tuberosum</name>
    <name type="common">Potato</name>
    <dbReference type="NCBI Taxonomy" id="4113"/>
    <lineage>
        <taxon>Eukaryota</taxon>
        <taxon>Viridiplantae</taxon>
        <taxon>Streptophyta</taxon>
        <taxon>Embryophyta</taxon>
        <taxon>Tracheophyta</taxon>
        <taxon>Spermatophyta</taxon>
        <taxon>Magnoliopsida</taxon>
        <taxon>eudicotyledons</taxon>
        <taxon>Gunneridae</taxon>
        <taxon>Pentapetalae</taxon>
        <taxon>asterids</taxon>
        <taxon>lamiids</taxon>
        <taxon>Solanales</taxon>
        <taxon>Solanaceae</taxon>
        <taxon>Solanoideae</taxon>
        <taxon>Solaneae</taxon>
        <taxon>Solanum</taxon>
    </lineage>
</organism>
<evidence type="ECO:0000259" key="1">
    <source>
        <dbReference type="Pfam" id="PF03372"/>
    </source>
</evidence>
<reference evidence="2 3" key="1">
    <citation type="journal article" date="2021" name="bioRxiv">
        <title>Chromosome-scale and haplotype-resolved genome assembly of a tetraploid potato cultivar.</title>
        <authorList>
            <person name="Sun H."/>
            <person name="Jiao W.-B."/>
            <person name="Krause K."/>
            <person name="Campoy J.A."/>
            <person name="Goel M."/>
            <person name="Folz-Donahue K."/>
            <person name="Kukat C."/>
            <person name="Huettel B."/>
            <person name="Schneeberger K."/>
        </authorList>
    </citation>
    <scope>NUCLEOTIDE SEQUENCE [LARGE SCALE GENOMIC DNA]</scope>
    <source>
        <strain evidence="2">SolTubOtavaFocal</strain>
        <tissue evidence="2">Leaves</tissue>
    </source>
</reference>
<dbReference type="PANTHER" id="PTHR33710">
    <property type="entry name" value="BNAC02G09200D PROTEIN"/>
    <property type="match status" value="1"/>
</dbReference>
<dbReference type="InterPro" id="IPR005135">
    <property type="entry name" value="Endo/exonuclease/phosphatase"/>
</dbReference>
<dbReference type="SUPFAM" id="SSF56219">
    <property type="entry name" value="DNase I-like"/>
    <property type="match status" value="1"/>
</dbReference>
<dbReference type="EMBL" id="JAIVGD010000003">
    <property type="protein sequence ID" value="KAH0777414.1"/>
    <property type="molecule type" value="Genomic_DNA"/>
</dbReference>
<accession>A0ABQ7W9M3</accession>
<comment type="caution">
    <text evidence="2">The sequence shown here is derived from an EMBL/GenBank/DDBJ whole genome shotgun (WGS) entry which is preliminary data.</text>
</comment>
<dbReference type="Proteomes" id="UP000826656">
    <property type="component" value="Unassembled WGS sequence"/>
</dbReference>